<dbReference type="PANTHER" id="PTHR36151">
    <property type="entry name" value="BLR2777 PROTEIN"/>
    <property type="match status" value="1"/>
</dbReference>
<dbReference type="EMBL" id="FNVO01000012">
    <property type="protein sequence ID" value="SEG79155.1"/>
    <property type="molecule type" value="Genomic_DNA"/>
</dbReference>
<dbReference type="PANTHER" id="PTHR36151:SF3">
    <property type="entry name" value="ER-BOUND OXYGENASE MPAB_MPAB'_RUBBER OXYGENASE CATALYTIC DOMAIN-CONTAINING PROTEIN"/>
    <property type="match status" value="1"/>
</dbReference>
<keyword evidence="3" id="KW-1185">Reference proteome</keyword>
<feature type="domain" description="ER-bound oxygenase mpaB/mpaB'/Rubber oxygenase catalytic" evidence="1">
    <location>
        <begin position="50"/>
        <end position="270"/>
    </location>
</feature>
<dbReference type="Proteomes" id="UP000236723">
    <property type="component" value="Unassembled WGS sequence"/>
</dbReference>
<dbReference type="GO" id="GO:0016491">
    <property type="term" value="F:oxidoreductase activity"/>
    <property type="evidence" value="ECO:0007669"/>
    <property type="project" value="InterPro"/>
</dbReference>
<evidence type="ECO:0000313" key="3">
    <source>
        <dbReference type="Proteomes" id="UP000236723"/>
    </source>
</evidence>
<dbReference type="AlphaFoldDB" id="A0A1H6D2Y8"/>
<sequence length="314" mass="35937">MSSRFPDGRLTGVRAAGAGSGSAIAWRESKWLLTLVAMSDELFRDDDIIRRVSQEGVLIAAGGVASLLQTSHPQVGQGVRDHSYTFDDPMVRLRNTMGWVYMVVFGTREEAEKLSAMVTRMHDGVTGPGYRANDPELQVWVAATLFSVAAQTYQLLFRRRFTEDELEEFYQQSKIYATILGCPEDAMPAGYREFREYYAHMVNTLQINDASRYIADGVLHPTNLPLIMRPALVPIRLITSGLMPPPIREQYGWKWNAFREFQFHLLMRGLSLVYPRLPERVRTLPREIYLRQTRKILRRQINGRPRLKVRSTAA</sequence>
<protein>
    <submittedName>
        <fullName evidence="2">Uncharacterized conserved protein, DUF2236 family</fullName>
    </submittedName>
</protein>
<dbReference type="InterPro" id="IPR018713">
    <property type="entry name" value="MPAB/Lcp_cat_dom"/>
</dbReference>
<organism evidence="2 3">
    <name type="scientific">Thermomonospora echinospora</name>
    <dbReference type="NCBI Taxonomy" id="1992"/>
    <lineage>
        <taxon>Bacteria</taxon>
        <taxon>Bacillati</taxon>
        <taxon>Actinomycetota</taxon>
        <taxon>Actinomycetes</taxon>
        <taxon>Streptosporangiales</taxon>
        <taxon>Thermomonosporaceae</taxon>
        <taxon>Thermomonospora</taxon>
    </lineage>
</organism>
<proteinExistence type="predicted"/>
<accession>A0A1H6D2Y8</accession>
<name>A0A1H6D2Y8_9ACTN</name>
<evidence type="ECO:0000259" key="1">
    <source>
        <dbReference type="Pfam" id="PF09995"/>
    </source>
</evidence>
<evidence type="ECO:0000313" key="2">
    <source>
        <dbReference type="EMBL" id="SEG79155.1"/>
    </source>
</evidence>
<dbReference type="Pfam" id="PF09995">
    <property type="entry name" value="MPAB_Lcp_cat"/>
    <property type="match status" value="1"/>
</dbReference>
<reference evidence="3" key="1">
    <citation type="submission" date="2016-10" db="EMBL/GenBank/DDBJ databases">
        <authorList>
            <person name="Varghese N."/>
            <person name="Submissions S."/>
        </authorList>
    </citation>
    <scope>NUCLEOTIDE SEQUENCE [LARGE SCALE GENOMIC DNA]</scope>
    <source>
        <strain evidence="3">DSM 43163</strain>
    </source>
</reference>
<gene>
    <name evidence="2" type="ORF">SAMN04489712_112175</name>
</gene>